<sequence length="366" mass="42296">EALIQYKKLADYFGLPLIPSPSGGYHLQHRRIKGQEAINGSKLYYCAKSTNYNFESVGEPRGKGQGVVHPLSKDRLPELTEENKIYAKFGFYFSNQLPRKEKKENERPIIRDSRNDLTDTSIAIVNCKHLAEQKTTNYNPYQINFLTEPFGEKKQLILNASHPYQQKLLTNFLKSDGSLFQFKLLQLSLDCHLQRWKSAKESKSQLEIQSLPIIPKKEEGAKWQMEVSQSRYGKQLDLENGTFQQIILTGKDKQDYSVLFNPESNGLMEPFLDRNIGNFANTFYLKAGNINCRRISIDPADKGNMGICLNIYAEEMVIEMGNYYYKGCNCNADLQNFRKKLVDYAEKRGHREKLEKEWGQKLTEDE</sequence>
<evidence type="ECO:0000313" key="1">
    <source>
        <dbReference type="EMBL" id="CAI2183317.1"/>
    </source>
</evidence>
<keyword evidence="2" id="KW-1185">Reference proteome</keyword>
<protein>
    <submittedName>
        <fullName evidence="1">19673_t:CDS:1</fullName>
    </submittedName>
</protein>
<dbReference type="Proteomes" id="UP001153678">
    <property type="component" value="Unassembled WGS sequence"/>
</dbReference>
<feature type="non-terminal residue" evidence="1">
    <location>
        <position position="366"/>
    </location>
</feature>
<dbReference type="OrthoDB" id="10471530at2759"/>
<evidence type="ECO:0000313" key="2">
    <source>
        <dbReference type="Proteomes" id="UP001153678"/>
    </source>
</evidence>
<proteinExistence type="predicted"/>
<dbReference type="AlphaFoldDB" id="A0A9W4SVT6"/>
<accession>A0A9W4SVT6</accession>
<gene>
    <name evidence="1" type="ORF">FWILDA_LOCUS11019</name>
</gene>
<dbReference type="EMBL" id="CAMKVN010002991">
    <property type="protein sequence ID" value="CAI2183317.1"/>
    <property type="molecule type" value="Genomic_DNA"/>
</dbReference>
<reference evidence="1" key="1">
    <citation type="submission" date="2022-08" db="EMBL/GenBank/DDBJ databases">
        <authorList>
            <person name="Kallberg Y."/>
            <person name="Tangrot J."/>
            <person name="Rosling A."/>
        </authorList>
    </citation>
    <scope>NUCLEOTIDE SEQUENCE</scope>
    <source>
        <strain evidence="1">Wild A</strain>
    </source>
</reference>
<organism evidence="1 2">
    <name type="scientific">Funneliformis geosporum</name>
    <dbReference type="NCBI Taxonomy" id="1117311"/>
    <lineage>
        <taxon>Eukaryota</taxon>
        <taxon>Fungi</taxon>
        <taxon>Fungi incertae sedis</taxon>
        <taxon>Mucoromycota</taxon>
        <taxon>Glomeromycotina</taxon>
        <taxon>Glomeromycetes</taxon>
        <taxon>Glomerales</taxon>
        <taxon>Glomeraceae</taxon>
        <taxon>Funneliformis</taxon>
    </lineage>
</organism>
<comment type="caution">
    <text evidence="1">The sequence shown here is derived from an EMBL/GenBank/DDBJ whole genome shotgun (WGS) entry which is preliminary data.</text>
</comment>
<name>A0A9W4SVT6_9GLOM</name>